<protein>
    <submittedName>
        <fullName evidence="1">Uncharacterized protein</fullName>
    </submittedName>
</protein>
<evidence type="ECO:0000313" key="2">
    <source>
        <dbReference type="Proteomes" id="UP001168098"/>
    </source>
</evidence>
<dbReference type="PANTHER" id="PTHR48151:SF3">
    <property type="entry name" value="SH3 DOMAIN-CONTAINING PROTEIN"/>
    <property type="match status" value="1"/>
</dbReference>
<dbReference type="AlphaFoldDB" id="A0AA38Z0V9"/>
<reference evidence="1 2" key="1">
    <citation type="journal article" date="2023" name="BMC Biotechnol.">
        <title>Vitis rotundifolia cv Carlos genome sequencing.</title>
        <authorList>
            <person name="Huff M."/>
            <person name="Hulse-Kemp A."/>
            <person name="Scheffler B."/>
            <person name="Youngblood R."/>
            <person name="Simpson S."/>
            <person name="Babiker E."/>
            <person name="Staton M."/>
        </authorList>
    </citation>
    <scope>NUCLEOTIDE SEQUENCE [LARGE SCALE GENOMIC DNA]</scope>
    <source>
        <tissue evidence="1">Leaf</tissue>
    </source>
</reference>
<dbReference type="Proteomes" id="UP001168098">
    <property type="component" value="Unassembled WGS sequence"/>
</dbReference>
<sequence>MSRLTSIDRVSAFDPKSALALQRSIQADVWFLGENANYVVSKYTWESATPRTALMMLDVDKMVAATGSHDPTLASADFSMIDYLNGVVRKSQSEGLSKYQELA</sequence>
<organism evidence="1 2">
    <name type="scientific">Vitis rotundifolia</name>
    <name type="common">Muscadine grape</name>
    <dbReference type="NCBI Taxonomy" id="103349"/>
    <lineage>
        <taxon>Eukaryota</taxon>
        <taxon>Viridiplantae</taxon>
        <taxon>Streptophyta</taxon>
        <taxon>Embryophyta</taxon>
        <taxon>Tracheophyta</taxon>
        <taxon>Spermatophyta</taxon>
        <taxon>Magnoliopsida</taxon>
        <taxon>eudicotyledons</taxon>
        <taxon>Gunneridae</taxon>
        <taxon>Pentapetalae</taxon>
        <taxon>rosids</taxon>
        <taxon>Vitales</taxon>
        <taxon>Vitaceae</taxon>
        <taxon>Viteae</taxon>
        <taxon>Vitis</taxon>
    </lineage>
</organism>
<dbReference type="InterPro" id="IPR053296">
    <property type="entry name" value="TSET_member_tstB"/>
</dbReference>
<name>A0AA38Z0V9_VITRO</name>
<dbReference type="EMBL" id="JARBHA010000015">
    <property type="protein sequence ID" value="KAJ9680310.1"/>
    <property type="molecule type" value="Genomic_DNA"/>
</dbReference>
<gene>
    <name evidence="1" type="ORF">PVL29_019586</name>
</gene>
<proteinExistence type="predicted"/>
<evidence type="ECO:0000313" key="1">
    <source>
        <dbReference type="EMBL" id="KAJ9680310.1"/>
    </source>
</evidence>
<dbReference type="PANTHER" id="PTHR48151">
    <property type="entry name" value="SH3 DOMAIN-CONTAINING PROTEIN"/>
    <property type="match status" value="1"/>
</dbReference>
<comment type="caution">
    <text evidence="1">The sequence shown here is derived from an EMBL/GenBank/DDBJ whole genome shotgun (WGS) entry which is preliminary data.</text>
</comment>
<accession>A0AA38Z0V9</accession>
<keyword evidence="2" id="KW-1185">Reference proteome</keyword>